<organism evidence="1 2">
    <name type="scientific">Heliorestis convoluta</name>
    <dbReference type="NCBI Taxonomy" id="356322"/>
    <lineage>
        <taxon>Bacteria</taxon>
        <taxon>Bacillati</taxon>
        <taxon>Bacillota</taxon>
        <taxon>Clostridia</taxon>
        <taxon>Eubacteriales</taxon>
        <taxon>Heliobacteriaceae</taxon>
        <taxon>Heliorestis</taxon>
    </lineage>
</organism>
<name>A0A5Q2N5K4_9FIRM</name>
<keyword evidence="2" id="KW-1185">Reference proteome</keyword>
<dbReference type="KEGG" id="hcv:FTV88_2519"/>
<reference evidence="2" key="1">
    <citation type="submission" date="2019-11" db="EMBL/GenBank/DDBJ databases">
        <title>Genome sequence of Heliorestis convoluta strain HH, an alkaliphilic and minimalistic phototrophic bacterium from a soda lake in Egypt.</title>
        <authorList>
            <person name="Dewey E.D."/>
            <person name="Stokes L.M."/>
            <person name="Burchell B.M."/>
            <person name="Shaffer K.N."/>
            <person name="Huntington A.M."/>
            <person name="Baker J.M."/>
            <person name="Nadendla S."/>
            <person name="Giglio M.G."/>
            <person name="Touchman J.W."/>
            <person name="Blankenship R.E."/>
            <person name="Madigan M.T."/>
            <person name="Sattley W.M."/>
        </authorList>
    </citation>
    <scope>NUCLEOTIDE SEQUENCE [LARGE SCALE GENOMIC DNA]</scope>
    <source>
        <strain evidence="2">HH</strain>
    </source>
</reference>
<dbReference type="AlphaFoldDB" id="A0A5Q2N5K4"/>
<protein>
    <submittedName>
        <fullName evidence="1">Uncharacterized protein</fullName>
    </submittedName>
</protein>
<dbReference type="Proteomes" id="UP000366051">
    <property type="component" value="Chromosome"/>
</dbReference>
<evidence type="ECO:0000313" key="1">
    <source>
        <dbReference type="EMBL" id="QGG48612.1"/>
    </source>
</evidence>
<accession>A0A5Q2N5K4</accession>
<evidence type="ECO:0000313" key="2">
    <source>
        <dbReference type="Proteomes" id="UP000366051"/>
    </source>
</evidence>
<sequence length="40" mass="4613">MLSLEQAKFILLDAKKGMTFHRLSYVKDLQKSFSSAGLFY</sequence>
<proteinExistence type="predicted"/>
<dbReference type="EMBL" id="CP045875">
    <property type="protein sequence ID" value="QGG48612.1"/>
    <property type="molecule type" value="Genomic_DNA"/>
</dbReference>
<gene>
    <name evidence="1" type="ORF">FTV88_2519</name>
</gene>